<gene>
    <name evidence="2" type="ordered locus">Pnap_4707</name>
</gene>
<feature type="compositionally biased region" description="Basic and acidic residues" evidence="1">
    <location>
        <begin position="11"/>
        <end position="20"/>
    </location>
</feature>
<proteinExistence type="predicted"/>
<dbReference type="AlphaFoldDB" id="A1VWU1"/>
<dbReference type="EMBL" id="CP000533">
    <property type="protein sequence ID" value="ABM40119.1"/>
    <property type="molecule type" value="Genomic_DNA"/>
</dbReference>
<reference evidence="3" key="1">
    <citation type="journal article" date="2009" name="Environ. Microbiol.">
        <title>The genome of Polaromonas naphthalenivorans strain CJ2, isolated from coal tar-contaminated sediment, reveals physiological and metabolic versatility and evolution through extensive horizontal gene transfer.</title>
        <authorList>
            <person name="Yagi J.M."/>
            <person name="Sims D."/>
            <person name="Brettin T."/>
            <person name="Bruce D."/>
            <person name="Madsen E.L."/>
        </authorList>
    </citation>
    <scope>NUCLEOTIDE SEQUENCE [LARGE SCALE GENOMIC DNA]</scope>
    <source>
        <strain evidence="3">CJ2</strain>
        <plasmid evidence="3">Plasmid pPNAP04</plasmid>
    </source>
</reference>
<evidence type="ECO:0000256" key="1">
    <source>
        <dbReference type="SAM" id="MobiDB-lite"/>
    </source>
</evidence>
<dbReference type="GO" id="GO:0003677">
    <property type="term" value="F:DNA binding"/>
    <property type="evidence" value="ECO:0007669"/>
    <property type="project" value="InterPro"/>
</dbReference>
<sequence length="130" mass="14180">MVSTKNSSGHLMEHSKTLARRPHSEAFRTQVLSECSQPGACVAAIALAHGLNANLVHKWRRKARQAPADGTRQRPECAGFVALALPCAQQAAPALPDIHMELRRGAATIEVRWPVAAAAECAAWLREWLR</sequence>
<dbReference type="SUPFAM" id="SSF46689">
    <property type="entry name" value="Homeodomain-like"/>
    <property type="match status" value="1"/>
</dbReference>
<dbReference type="InterPro" id="IPR009057">
    <property type="entry name" value="Homeodomain-like_sf"/>
</dbReference>
<name>A1VWU1_POLNA</name>
<evidence type="ECO:0000313" key="3">
    <source>
        <dbReference type="Proteomes" id="UP000000644"/>
    </source>
</evidence>
<evidence type="ECO:0000313" key="2">
    <source>
        <dbReference type="EMBL" id="ABM40119.1"/>
    </source>
</evidence>
<accession>A1VWU1</accession>
<dbReference type="InterPro" id="IPR002514">
    <property type="entry name" value="Transposase_8"/>
</dbReference>
<dbReference type="Proteomes" id="UP000000644">
    <property type="component" value="Plasmid pPNAP04"/>
</dbReference>
<dbReference type="GO" id="GO:0006313">
    <property type="term" value="P:DNA transposition"/>
    <property type="evidence" value="ECO:0007669"/>
    <property type="project" value="InterPro"/>
</dbReference>
<dbReference type="KEGG" id="pna:Pnap_4707"/>
<keyword evidence="3" id="KW-1185">Reference proteome</keyword>
<organism evidence="2 3">
    <name type="scientific">Polaromonas naphthalenivorans (strain CJ2)</name>
    <dbReference type="NCBI Taxonomy" id="365044"/>
    <lineage>
        <taxon>Bacteria</taxon>
        <taxon>Pseudomonadati</taxon>
        <taxon>Pseudomonadota</taxon>
        <taxon>Betaproteobacteria</taxon>
        <taxon>Burkholderiales</taxon>
        <taxon>Comamonadaceae</taxon>
        <taxon>Polaromonas</taxon>
    </lineage>
</organism>
<keyword evidence="2" id="KW-0614">Plasmid</keyword>
<dbReference type="Pfam" id="PF01527">
    <property type="entry name" value="HTH_Tnp_1"/>
    <property type="match status" value="1"/>
</dbReference>
<dbReference type="HOGENOM" id="CLU_113764_6_1_4"/>
<dbReference type="GO" id="GO:0004803">
    <property type="term" value="F:transposase activity"/>
    <property type="evidence" value="ECO:0007669"/>
    <property type="project" value="InterPro"/>
</dbReference>
<dbReference type="NCBIfam" id="NF047595">
    <property type="entry name" value="IS66_ISRel24_TnpA"/>
    <property type="match status" value="1"/>
</dbReference>
<feature type="region of interest" description="Disordered" evidence="1">
    <location>
        <begin position="1"/>
        <end position="20"/>
    </location>
</feature>
<geneLocation type="plasmid" evidence="2 3">
    <name>pPNAP04</name>
</geneLocation>
<protein>
    <submittedName>
        <fullName evidence="2">Transposase IS3/IS911 family protein</fullName>
    </submittedName>
</protein>